<dbReference type="EMBL" id="CM042886">
    <property type="protein sequence ID" value="KAI4339986.1"/>
    <property type="molecule type" value="Genomic_DNA"/>
</dbReference>
<proteinExistence type="predicted"/>
<name>A0ACB9NVC1_9MYRT</name>
<keyword evidence="2" id="KW-1185">Reference proteome</keyword>
<comment type="caution">
    <text evidence="1">The sequence shown here is derived from an EMBL/GenBank/DDBJ whole genome shotgun (WGS) entry which is preliminary data.</text>
</comment>
<protein>
    <submittedName>
        <fullName evidence="1">Uncharacterized protein</fullName>
    </submittedName>
</protein>
<evidence type="ECO:0000313" key="1">
    <source>
        <dbReference type="EMBL" id="KAI4339986.1"/>
    </source>
</evidence>
<evidence type="ECO:0000313" key="2">
    <source>
        <dbReference type="Proteomes" id="UP001057402"/>
    </source>
</evidence>
<organism evidence="1 2">
    <name type="scientific">Melastoma candidum</name>
    <dbReference type="NCBI Taxonomy" id="119954"/>
    <lineage>
        <taxon>Eukaryota</taxon>
        <taxon>Viridiplantae</taxon>
        <taxon>Streptophyta</taxon>
        <taxon>Embryophyta</taxon>
        <taxon>Tracheophyta</taxon>
        <taxon>Spermatophyta</taxon>
        <taxon>Magnoliopsida</taxon>
        <taxon>eudicotyledons</taxon>
        <taxon>Gunneridae</taxon>
        <taxon>Pentapetalae</taxon>
        <taxon>rosids</taxon>
        <taxon>malvids</taxon>
        <taxon>Myrtales</taxon>
        <taxon>Melastomataceae</taxon>
        <taxon>Melastomatoideae</taxon>
        <taxon>Melastomateae</taxon>
        <taxon>Melastoma</taxon>
    </lineage>
</organism>
<accession>A0ACB9NVC1</accession>
<gene>
    <name evidence="1" type="ORF">MLD38_024868</name>
</gene>
<reference evidence="2" key="1">
    <citation type="journal article" date="2023" name="Front. Plant Sci.">
        <title>Chromosomal-level genome assembly of Melastoma candidum provides insights into trichome evolution.</title>
        <authorList>
            <person name="Zhong Y."/>
            <person name="Wu W."/>
            <person name="Sun C."/>
            <person name="Zou P."/>
            <person name="Liu Y."/>
            <person name="Dai S."/>
            <person name="Zhou R."/>
        </authorList>
    </citation>
    <scope>NUCLEOTIDE SEQUENCE [LARGE SCALE GENOMIC DNA]</scope>
</reference>
<sequence length="174" mass="19336">MLDFPAVLVFVALQFTYGEPNKDAPMAKPGGPPEMRQRQHSTPVAGNPYLPNGCADIDECKGDRHWDLVRPGAENKKASKIVFKRNGGLLLEQIVSQETQIFTSEELEKATDHFNECRMLSKGGFGTVYKGMLSDGRIMAILIHEKQVNQFIGEVVILSETNHRNIVKLLGCLP</sequence>
<dbReference type="Proteomes" id="UP001057402">
    <property type="component" value="Chromosome 7"/>
</dbReference>